<accession>A0AAV3QTN4</accession>
<protein>
    <submittedName>
        <fullName evidence="1">Uncharacterized protein</fullName>
    </submittedName>
</protein>
<name>A0AAV3QTN4_LITER</name>
<organism evidence="1 2">
    <name type="scientific">Lithospermum erythrorhizon</name>
    <name type="common">Purple gromwell</name>
    <name type="synonym">Lithospermum officinale var. erythrorhizon</name>
    <dbReference type="NCBI Taxonomy" id="34254"/>
    <lineage>
        <taxon>Eukaryota</taxon>
        <taxon>Viridiplantae</taxon>
        <taxon>Streptophyta</taxon>
        <taxon>Embryophyta</taxon>
        <taxon>Tracheophyta</taxon>
        <taxon>Spermatophyta</taxon>
        <taxon>Magnoliopsida</taxon>
        <taxon>eudicotyledons</taxon>
        <taxon>Gunneridae</taxon>
        <taxon>Pentapetalae</taxon>
        <taxon>asterids</taxon>
        <taxon>lamiids</taxon>
        <taxon>Boraginales</taxon>
        <taxon>Boraginaceae</taxon>
        <taxon>Boraginoideae</taxon>
        <taxon>Lithospermeae</taxon>
        <taxon>Lithospermum</taxon>
    </lineage>
</organism>
<reference evidence="1 2" key="1">
    <citation type="submission" date="2024-01" db="EMBL/GenBank/DDBJ databases">
        <title>The complete chloroplast genome sequence of Lithospermum erythrorhizon: insights into the phylogenetic relationship among Boraginaceae species and the maternal lineages of purple gromwells.</title>
        <authorList>
            <person name="Okada T."/>
            <person name="Watanabe K."/>
        </authorList>
    </citation>
    <scope>NUCLEOTIDE SEQUENCE [LARGE SCALE GENOMIC DNA]</scope>
</reference>
<evidence type="ECO:0000313" key="1">
    <source>
        <dbReference type="EMBL" id="GAA0167018.1"/>
    </source>
</evidence>
<evidence type="ECO:0000313" key="2">
    <source>
        <dbReference type="Proteomes" id="UP001454036"/>
    </source>
</evidence>
<sequence length="127" mass="14443">MHAPTYVYMTAAKHILLYLLRIKSHGIVLRASTSVDLRVYTDSDWAAATYLAYNPSFPHVTVAYCDNLAATYLAYNPVMYSRTKHINIDYHFVRKKLADVFTKALSGPKFRLAISNLCRLQPTQIKG</sequence>
<keyword evidence="2" id="KW-1185">Reference proteome</keyword>
<dbReference type="PANTHER" id="PTHR11439">
    <property type="entry name" value="GAG-POL-RELATED RETROTRANSPOSON"/>
    <property type="match status" value="1"/>
</dbReference>
<dbReference type="Proteomes" id="UP001454036">
    <property type="component" value="Unassembled WGS sequence"/>
</dbReference>
<dbReference type="AlphaFoldDB" id="A0AAV3QTN4"/>
<proteinExistence type="predicted"/>
<dbReference type="EMBL" id="BAABME010038678">
    <property type="protein sequence ID" value="GAA0167018.1"/>
    <property type="molecule type" value="Genomic_DNA"/>
</dbReference>
<gene>
    <name evidence="1" type="ORF">LIER_43778</name>
</gene>
<comment type="caution">
    <text evidence="1">The sequence shown here is derived from an EMBL/GenBank/DDBJ whole genome shotgun (WGS) entry which is preliminary data.</text>
</comment>
<dbReference type="PANTHER" id="PTHR11439:SF463">
    <property type="entry name" value="REVERSE TRANSCRIPTASE TY1_COPIA-TYPE DOMAIN-CONTAINING PROTEIN"/>
    <property type="match status" value="1"/>
</dbReference>